<evidence type="ECO:0000313" key="2">
    <source>
        <dbReference type="Proteomes" id="UP001278500"/>
    </source>
</evidence>
<dbReference type="Proteomes" id="UP001278500">
    <property type="component" value="Unassembled WGS sequence"/>
</dbReference>
<dbReference type="AlphaFoldDB" id="A0AAE0MSS1"/>
<sequence length="446" mass="51181">MAEVLTGIAVATESLTLCIKAVVVLKRFYVTVKEAREDLNKILNLVGRTRNRIELMKMTLIELRKSTDSGIAASFITACDGLNRTLEELVQEASTIANGQSRFGIARRFHSRVEELVRKLAEQEKEVTNSYMMLNSLTFLRTQQELQKLTRSSDERSEITIAFCQGSEERLSDVSTLRNSSEEPASRVRTWLGHTITDHHSPEYLQLRNELSEAVYWGDWEVVFNKLEEGFRAFGEFWGNAPRMKDRAQYHNLSMWTPLHQAVYHHAPVHVVERLLEYGAFKTLRTRTSEFGYPNLTPLELAHEMAVFHLYDILSPVVKRPLPADTLQRIEYNFHRLIRSEAGQRVDAEKLNLPVLEALTELDGETVWFPIKFGYPGAGYFLQLLGRELQVKSVNIQGKASEVLYRVMEDDIYETDQIFNFAGDLKQEKDITEEDTAGSLPFKLEL</sequence>
<accession>A0AAE0MSS1</accession>
<reference evidence="1" key="1">
    <citation type="journal article" date="2023" name="Mol. Phylogenet. Evol.">
        <title>Genome-scale phylogeny and comparative genomics of the fungal order Sordariales.</title>
        <authorList>
            <person name="Hensen N."/>
            <person name="Bonometti L."/>
            <person name="Westerberg I."/>
            <person name="Brannstrom I.O."/>
            <person name="Guillou S."/>
            <person name="Cros-Aarteil S."/>
            <person name="Calhoun S."/>
            <person name="Haridas S."/>
            <person name="Kuo A."/>
            <person name="Mondo S."/>
            <person name="Pangilinan J."/>
            <person name="Riley R."/>
            <person name="LaButti K."/>
            <person name="Andreopoulos B."/>
            <person name="Lipzen A."/>
            <person name="Chen C."/>
            <person name="Yan M."/>
            <person name="Daum C."/>
            <person name="Ng V."/>
            <person name="Clum A."/>
            <person name="Steindorff A."/>
            <person name="Ohm R.A."/>
            <person name="Martin F."/>
            <person name="Silar P."/>
            <person name="Natvig D.O."/>
            <person name="Lalanne C."/>
            <person name="Gautier V."/>
            <person name="Ament-Velasquez S.L."/>
            <person name="Kruys A."/>
            <person name="Hutchinson M.I."/>
            <person name="Powell A.J."/>
            <person name="Barry K."/>
            <person name="Miller A.N."/>
            <person name="Grigoriev I.V."/>
            <person name="Debuchy R."/>
            <person name="Gladieux P."/>
            <person name="Hiltunen Thoren M."/>
            <person name="Johannesson H."/>
        </authorList>
    </citation>
    <scope>NUCLEOTIDE SEQUENCE</scope>
    <source>
        <strain evidence="1">CBS 560.94</strain>
    </source>
</reference>
<comment type="caution">
    <text evidence="1">The sequence shown here is derived from an EMBL/GenBank/DDBJ whole genome shotgun (WGS) entry which is preliminary data.</text>
</comment>
<dbReference type="GeneID" id="87865325"/>
<evidence type="ECO:0008006" key="3">
    <source>
        <dbReference type="Google" id="ProtNLM"/>
    </source>
</evidence>
<protein>
    <recommendedName>
        <fullName evidence="3">Fungal N-terminal domain-containing protein</fullName>
    </recommendedName>
</protein>
<evidence type="ECO:0000313" key="1">
    <source>
        <dbReference type="EMBL" id="KAK3347810.1"/>
    </source>
</evidence>
<keyword evidence="2" id="KW-1185">Reference proteome</keyword>
<name>A0AAE0MSS1_9PEZI</name>
<proteinExistence type="predicted"/>
<reference evidence="1" key="2">
    <citation type="submission" date="2023-06" db="EMBL/GenBank/DDBJ databases">
        <authorList>
            <consortium name="Lawrence Berkeley National Laboratory"/>
            <person name="Haridas S."/>
            <person name="Hensen N."/>
            <person name="Bonometti L."/>
            <person name="Westerberg I."/>
            <person name="Brannstrom I.O."/>
            <person name="Guillou S."/>
            <person name="Cros-Aarteil S."/>
            <person name="Calhoun S."/>
            <person name="Kuo A."/>
            <person name="Mondo S."/>
            <person name="Pangilinan J."/>
            <person name="Riley R."/>
            <person name="Labutti K."/>
            <person name="Andreopoulos B."/>
            <person name="Lipzen A."/>
            <person name="Chen C."/>
            <person name="Yanf M."/>
            <person name="Daum C."/>
            <person name="Ng V."/>
            <person name="Clum A."/>
            <person name="Steindorff A."/>
            <person name="Ohm R."/>
            <person name="Martin F."/>
            <person name="Silar P."/>
            <person name="Natvig D."/>
            <person name="Lalanne C."/>
            <person name="Gautier V."/>
            <person name="Ament-Velasquez S.L."/>
            <person name="Kruys A."/>
            <person name="Hutchinson M.I."/>
            <person name="Powell A.J."/>
            <person name="Barry K."/>
            <person name="Miller A.N."/>
            <person name="Grigoriev I.V."/>
            <person name="Debuchy R."/>
            <person name="Gladieux P."/>
            <person name="Thoren M.H."/>
            <person name="Johannesson H."/>
        </authorList>
    </citation>
    <scope>NUCLEOTIDE SEQUENCE</scope>
    <source>
        <strain evidence="1">CBS 560.94</strain>
    </source>
</reference>
<dbReference type="EMBL" id="JAUEPP010000003">
    <property type="protein sequence ID" value="KAK3347810.1"/>
    <property type="molecule type" value="Genomic_DNA"/>
</dbReference>
<gene>
    <name evidence="1" type="ORF">B0H65DRAFT_507814</name>
</gene>
<organism evidence="1 2">
    <name type="scientific">Neurospora tetraspora</name>
    <dbReference type="NCBI Taxonomy" id="94610"/>
    <lineage>
        <taxon>Eukaryota</taxon>
        <taxon>Fungi</taxon>
        <taxon>Dikarya</taxon>
        <taxon>Ascomycota</taxon>
        <taxon>Pezizomycotina</taxon>
        <taxon>Sordariomycetes</taxon>
        <taxon>Sordariomycetidae</taxon>
        <taxon>Sordariales</taxon>
        <taxon>Sordariaceae</taxon>
        <taxon>Neurospora</taxon>
    </lineage>
</organism>
<dbReference type="RefSeq" id="XP_062682892.1">
    <property type="nucleotide sequence ID" value="XM_062828171.1"/>
</dbReference>